<dbReference type="InterPro" id="IPR005674">
    <property type="entry name" value="CocE/Ser_esterase"/>
</dbReference>
<organism evidence="3 4">
    <name type="scientific">Tectimicrobiota bacterium</name>
    <dbReference type="NCBI Taxonomy" id="2528274"/>
    <lineage>
        <taxon>Bacteria</taxon>
        <taxon>Pseudomonadati</taxon>
        <taxon>Nitrospinota/Tectimicrobiota group</taxon>
        <taxon>Candidatus Tectimicrobiota</taxon>
    </lineage>
</organism>
<evidence type="ECO:0000259" key="2">
    <source>
        <dbReference type="SMART" id="SM00939"/>
    </source>
</evidence>
<dbReference type="SUPFAM" id="SSF49785">
    <property type="entry name" value="Galactose-binding domain-like"/>
    <property type="match status" value="1"/>
</dbReference>
<dbReference type="InterPro" id="IPR013736">
    <property type="entry name" value="Xaa-Pro_dipept_C"/>
</dbReference>
<dbReference type="NCBIfam" id="TIGR00976">
    <property type="entry name" value="CocE_NonD"/>
    <property type="match status" value="1"/>
</dbReference>
<dbReference type="Proteomes" id="UP000782312">
    <property type="component" value="Unassembled WGS sequence"/>
</dbReference>
<dbReference type="Pfam" id="PF02129">
    <property type="entry name" value="Peptidase_S15"/>
    <property type="match status" value="1"/>
</dbReference>
<dbReference type="AlphaFoldDB" id="A0A932MNT0"/>
<name>A0A932MNT0_UNCTE</name>
<dbReference type="PANTHER" id="PTHR43056">
    <property type="entry name" value="PEPTIDASE S9 PROLYL OLIGOPEPTIDASE"/>
    <property type="match status" value="1"/>
</dbReference>
<dbReference type="InterPro" id="IPR000383">
    <property type="entry name" value="Xaa-Pro-like_dom"/>
</dbReference>
<dbReference type="GO" id="GO:0008239">
    <property type="term" value="F:dipeptidyl-peptidase activity"/>
    <property type="evidence" value="ECO:0007669"/>
    <property type="project" value="InterPro"/>
</dbReference>
<feature type="domain" description="Xaa-Pro dipeptidyl-peptidase C-terminal" evidence="2">
    <location>
        <begin position="308"/>
        <end position="558"/>
    </location>
</feature>
<dbReference type="Gene3D" id="2.60.120.260">
    <property type="entry name" value="Galactose-binding domain-like"/>
    <property type="match status" value="1"/>
</dbReference>
<dbReference type="Pfam" id="PF08530">
    <property type="entry name" value="PepX_C"/>
    <property type="match status" value="1"/>
</dbReference>
<protein>
    <submittedName>
        <fullName evidence="3">CocE/NonD family hydrolase</fullName>
    </submittedName>
</protein>
<dbReference type="Gene3D" id="3.40.50.1820">
    <property type="entry name" value="alpha/beta hydrolase"/>
    <property type="match status" value="1"/>
</dbReference>
<sequence>MRVDWDVPIEMDDGVVLRADVFRPVQGGTYPPILSYGPYAKWLHTEDGYPQQWKTMVERFPDTAAGSTNKYQTWEVVDPEKWVPDGYAVVRVDARGVGRSEGFLDPWSAREARDLHDCIEWAARQPWSNGRVGLNGISYFAMNQWQAASLQPPHLAAMCAWEGAADFYRDMGHHGGIHCRFPELWYVRRVVPRQHGKGERGYRSRMNGEWVSGPETLPEEALAARRADFAGDVLKHDLDDDYWKSRMPDWSKVKVPFLSPANWGGVGLHPRGNFEAFTQAASKEKWLEVHGFEHWTGFFTDAGVAYQKKFFGHFLKGEDTGWKKEPPVRLLVRHPGDVFVERAEREWPLARTKWTKLYLHPADQALSAGKPARAGKASYPGLGEGLTFLTAPFKTETEITGPAAAKLFISSETGDADLFLALRLFDPAMKEVVFEGAMDHHTPVALGWLRASHRKLDKKLSLPWRPYHAHDEKQPLAPGRVYELDVEIWPTSVVVPPGHRLGLSVRGRDYVWQGSGKPQGENTGCGPFIHDHPRARPADIFGGRVTIHAGPDRPSHVLLPVIPAKKG</sequence>
<dbReference type="PANTHER" id="PTHR43056:SF10">
    <property type="entry name" value="COCE_NOND FAMILY, PUTATIVE (AFU_ORTHOLOGUE AFUA_7G00600)-RELATED"/>
    <property type="match status" value="1"/>
</dbReference>
<dbReference type="InterPro" id="IPR008979">
    <property type="entry name" value="Galactose-bd-like_sf"/>
</dbReference>
<proteinExistence type="predicted"/>
<dbReference type="InterPro" id="IPR050585">
    <property type="entry name" value="Xaa-Pro_dipeptidyl-ppase/CocE"/>
</dbReference>
<reference evidence="3" key="1">
    <citation type="submission" date="2020-07" db="EMBL/GenBank/DDBJ databases">
        <title>Huge and variable diversity of episymbiotic CPR bacteria and DPANN archaea in groundwater ecosystems.</title>
        <authorList>
            <person name="He C.Y."/>
            <person name="Keren R."/>
            <person name="Whittaker M."/>
            <person name="Farag I.F."/>
            <person name="Doudna J."/>
            <person name="Cate J.H.D."/>
            <person name="Banfield J.F."/>
        </authorList>
    </citation>
    <scope>NUCLEOTIDE SEQUENCE</scope>
    <source>
        <strain evidence="3">NC_groundwater_763_Ag_S-0.2um_68_21</strain>
    </source>
</reference>
<evidence type="ECO:0000256" key="1">
    <source>
        <dbReference type="ARBA" id="ARBA00022801"/>
    </source>
</evidence>
<accession>A0A932MNT0</accession>
<keyword evidence="1 3" id="KW-0378">Hydrolase</keyword>
<evidence type="ECO:0000313" key="3">
    <source>
        <dbReference type="EMBL" id="MBI3128083.1"/>
    </source>
</evidence>
<evidence type="ECO:0000313" key="4">
    <source>
        <dbReference type="Proteomes" id="UP000782312"/>
    </source>
</evidence>
<dbReference type="Gene3D" id="1.10.3020.20">
    <property type="match status" value="1"/>
</dbReference>
<dbReference type="SMART" id="SM00939">
    <property type="entry name" value="PepX_C"/>
    <property type="match status" value="1"/>
</dbReference>
<dbReference type="SUPFAM" id="SSF53474">
    <property type="entry name" value="alpha/beta-Hydrolases"/>
    <property type="match status" value="1"/>
</dbReference>
<dbReference type="EMBL" id="JACPUR010000023">
    <property type="protein sequence ID" value="MBI3128083.1"/>
    <property type="molecule type" value="Genomic_DNA"/>
</dbReference>
<comment type="caution">
    <text evidence="3">The sequence shown here is derived from an EMBL/GenBank/DDBJ whole genome shotgun (WGS) entry which is preliminary data.</text>
</comment>
<gene>
    <name evidence="3" type="ORF">HYZ11_10805</name>
</gene>
<dbReference type="InterPro" id="IPR029058">
    <property type="entry name" value="AB_hydrolase_fold"/>
</dbReference>